<keyword evidence="4" id="KW-1185">Reference proteome</keyword>
<dbReference type="RefSeq" id="WP_077026338.1">
    <property type="nucleotide sequence ID" value="NZ_CP017641.1"/>
</dbReference>
<dbReference type="EMBL" id="CP017641">
    <property type="protein sequence ID" value="APZ95128.1"/>
    <property type="molecule type" value="Genomic_DNA"/>
</dbReference>
<gene>
    <name evidence="3" type="ORF">Fuma_04783</name>
</gene>
<name>A0A1P8WM48_9PLAN</name>
<dbReference type="InterPro" id="IPR029035">
    <property type="entry name" value="DHS-like_NAD/FAD-binding_dom"/>
</dbReference>
<dbReference type="GO" id="GO:0005737">
    <property type="term" value="C:cytoplasm"/>
    <property type="evidence" value="ECO:0007669"/>
    <property type="project" value="TreeGrafter"/>
</dbReference>
<dbReference type="OrthoDB" id="9771211at2"/>
<reference evidence="3 4" key="1">
    <citation type="journal article" date="2016" name="Front. Microbiol.">
        <title>Fuerstia marisgermanicae gen. nov., sp. nov., an Unusual Member of the Phylum Planctomycetes from the German Wadden Sea.</title>
        <authorList>
            <person name="Kohn T."/>
            <person name="Heuer A."/>
            <person name="Jogler M."/>
            <person name="Vollmers J."/>
            <person name="Boedeker C."/>
            <person name="Bunk B."/>
            <person name="Rast P."/>
            <person name="Borchert D."/>
            <person name="Glockner I."/>
            <person name="Freese H.M."/>
            <person name="Klenk H.P."/>
            <person name="Overmann J."/>
            <person name="Kaster A.K."/>
            <person name="Rohde M."/>
            <person name="Wiegand S."/>
            <person name="Jogler C."/>
        </authorList>
    </citation>
    <scope>NUCLEOTIDE SEQUENCE [LARGE SCALE GENOMIC DNA]</scope>
    <source>
        <strain evidence="3 4">NH11</strain>
    </source>
</reference>
<dbReference type="Proteomes" id="UP000187735">
    <property type="component" value="Chromosome"/>
</dbReference>
<evidence type="ECO:0000313" key="3">
    <source>
        <dbReference type="EMBL" id="APZ95128.1"/>
    </source>
</evidence>
<dbReference type="InterPro" id="IPR002773">
    <property type="entry name" value="Deoxyhypusine_synthase"/>
</dbReference>
<evidence type="ECO:0000313" key="4">
    <source>
        <dbReference type="Proteomes" id="UP000187735"/>
    </source>
</evidence>
<proteinExistence type="inferred from homology"/>
<organism evidence="3 4">
    <name type="scientific">Fuerstiella marisgermanici</name>
    <dbReference type="NCBI Taxonomy" id="1891926"/>
    <lineage>
        <taxon>Bacteria</taxon>
        <taxon>Pseudomonadati</taxon>
        <taxon>Planctomycetota</taxon>
        <taxon>Planctomycetia</taxon>
        <taxon>Planctomycetales</taxon>
        <taxon>Planctomycetaceae</taxon>
        <taxon>Fuerstiella</taxon>
    </lineage>
</organism>
<dbReference type="PANTHER" id="PTHR11703:SF2">
    <property type="entry name" value="DEOXYHYPUSINE SYNTHASE-LIKE PROTEIN"/>
    <property type="match status" value="1"/>
</dbReference>
<dbReference type="SUPFAM" id="SSF52467">
    <property type="entry name" value="DHS-like NAD/FAD-binding domain"/>
    <property type="match status" value="1"/>
</dbReference>
<dbReference type="AlphaFoldDB" id="A0A1P8WM48"/>
<dbReference type="InterPro" id="IPR036982">
    <property type="entry name" value="Deoxyhypusine_synthase_sf"/>
</dbReference>
<evidence type="ECO:0000256" key="1">
    <source>
        <dbReference type="ARBA" id="ARBA00009892"/>
    </source>
</evidence>
<keyword evidence="2" id="KW-0808">Transferase</keyword>
<dbReference type="PANTHER" id="PTHR11703">
    <property type="entry name" value="DEOXYHYPUSINE SYNTHASE"/>
    <property type="match status" value="1"/>
</dbReference>
<dbReference type="GO" id="GO:0034038">
    <property type="term" value="F:deoxyhypusine synthase activity"/>
    <property type="evidence" value="ECO:0007669"/>
    <property type="project" value="TreeGrafter"/>
</dbReference>
<dbReference type="Gene3D" id="3.40.910.10">
    <property type="entry name" value="Deoxyhypusine synthase"/>
    <property type="match status" value="1"/>
</dbReference>
<comment type="similarity">
    <text evidence="1">Belongs to the deoxyhypusine synthase family.</text>
</comment>
<dbReference type="STRING" id="1891926.Fuma_04783"/>
<protein>
    <submittedName>
        <fullName evidence="3">Putative deoxyhypusine synthase</fullName>
    </submittedName>
</protein>
<dbReference type="KEGG" id="fmr:Fuma_04783"/>
<accession>A0A1P8WM48</accession>
<sequence length="365" mass="39936">MQHRKLHDGRSDGLKPLVSLNLDNVHNFSDLLAAMSDTAFSGRSAGEAARIMANMFGDESCGVVMTISGAMTVAKQGKMVCDLIDRDCVQAIVATGALIAHGLTESIGLTHYRADANQTDEELFEKGYNRIYDTLEMEANLNDLSEMVANVLKEEHPDGGVWSSHTFCRAIGKRLSEKDLGTGILRSAYEKGVPVFIPAFTDSELGLDFSTWAITATLQNLSDEEKKSATLQQTLANTPPFNPFLDLFQYAERVKQFEHLGIFTIGGGVPRNWAQQVGPFIDVTNDRCGTDFVPPRFRYGVRICPEPVHWGGLSGCTYSEGVSWGKFFSKADGGQFAEVYSDATVILPLLIKAVFERMDAAAATK</sequence>
<evidence type="ECO:0000256" key="2">
    <source>
        <dbReference type="ARBA" id="ARBA00022679"/>
    </source>
</evidence>
<dbReference type="Pfam" id="PF01916">
    <property type="entry name" value="DS"/>
    <property type="match status" value="1"/>
</dbReference>